<keyword evidence="1" id="KW-0418">Kinase</keyword>
<accession>C7DG38</accession>
<keyword evidence="1" id="KW-0808">Transferase</keyword>
<dbReference type="Gene3D" id="3.40.50.300">
    <property type="entry name" value="P-loop containing nucleotide triphosphate hydrolases"/>
    <property type="match status" value="1"/>
</dbReference>
<gene>
    <name evidence="1" type="ORF">UNLARM2_0042</name>
</gene>
<organism evidence="1 2">
    <name type="scientific">Candidatus Micrarchaeum acidiphilum ARMAN-2</name>
    <dbReference type="NCBI Taxonomy" id="425595"/>
    <lineage>
        <taxon>Archaea</taxon>
        <taxon>Candidatus Micrarchaeota</taxon>
        <taxon>Candidatus Micrarchaeia</taxon>
        <taxon>Candidatus Micrarchaeales</taxon>
        <taxon>Candidatus Micrarchaeaceae</taxon>
        <taxon>Candidatus Micrarchaeum</taxon>
    </lineage>
</organism>
<proteinExistence type="predicted"/>
<reference evidence="1 2" key="2">
    <citation type="journal article" date="2010" name="Proc. Natl. Acad. Sci. U.S.A.">
        <title>Enigmatic, ultrasmall, uncultivated Archaea.</title>
        <authorList>
            <person name="Baker B.J."/>
            <person name="Comolli L.R."/>
            <person name="Dick G.J."/>
            <person name="Hauser L.J."/>
            <person name="Hyatt D."/>
            <person name="Dill B.D."/>
            <person name="Land M.L."/>
            <person name="Verberkmoes N.C."/>
            <person name="Hettich R.L."/>
            <person name="Banfield J.F."/>
        </authorList>
    </citation>
    <scope>NUCLEOTIDE SEQUENCE [LARGE SCALE GENOMIC DNA]</scope>
    <source>
        <strain evidence="1">ARMAN-2</strain>
    </source>
</reference>
<protein>
    <submittedName>
        <fullName evidence="1">Adenylate kinase related protein (AdkA-like)</fullName>
    </submittedName>
</protein>
<name>C7DG38_MICA2</name>
<dbReference type="PANTHER" id="PTHR41930">
    <property type="entry name" value="UPF0200 PROTEIN MJ1399"/>
    <property type="match status" value="1"/>
</dbReference>
<sequence>MEAKSLDYGPAKKAPSGPVMCIVGRQGSGKSTLNGMLEEQGYRVIELSDLVRKAMPPGASISDFVKEMKERYGDMVLAKWILEEVNASKKRPVITGVKGQAEMDFLRKHLNLVVVAIDIPAQLRMERAIGNTAAPKDHPKSVEQFLRKEESEERMGLPEIIAFADYVIINDGTIEALKSKVLGIIKSVYMLRT</sequence>
<keyword evidence="2" id="KW-1185">Reference proteome</keyword>
<dbReference type="SUPFAM" id="SSF52540">
    <property type="entry name" value="P-loop containing nucleoside triphosphate hydrolases"/>
    <property type="match status" value="1"/>
</dbReference>
<evidence type="ECO:0000313" key="1">
    <source>
        <dbReference type="EMBL" id="EET90508.1"/>
    </source>
</evidence>
<dbReference type="PANTHER" id="PTHR41930:SF1">
    <property type="entry name" value="DEPHOSPHO-COA KINASE"/>
    <property type="match status" value="1"/>
</dbReference>
<dbReference type="AlphaFoldDB" id="C7DG38"/>
<reference evidence="1 2" key="1">
    <citation type="journal article" date="2009" name="Genome Biol.">
        <title>Community-wide analysis of microbial genome sequence signatures.</title>
        <authorList>
            <person name="Dick G.J."/>
            <person name="Andersson A.F."/>
            <person name="Baker B.J."/>
            <person name="Simmons S.L."/>
            <person name="Thomas B.C."/>
            <person name="Yelton A.P."/>
            <person name="Banfield J.F."/>
        </authorList>
    </citation>
    <scope>NUCLEOTIDE SEQUENCE [LARGE SCALE GENOMIC DNA]</scope>
    <source>
        <strain evidence="1">ARMAN-2</strain>
    </source>
</reference>
<dbReference type="InterPro" id="IPR027417">
    <property type="entry name" value="P-loop_NTPase"/>
</dbReference>
<evidence type="ECO:0000313" key="2">
    <source>
        <dbReference type="Proteomes" id="UP000332487"/>
    </source>
</evidence>
<dbReference type="GO" id="GO:0016301">
    <property type="term" value="F:kinase activity"/>
    <property type="evidence" value="ECO:0007669"/>
    <property type="project" value="UniProtKB-KW"/>
</dbReference>
<dbReference type="EMBL" id="GG697236">
    <property type="protein sequence ID" value="EET90508.1"/>
    <property type="molecule type" value="Genomic_DNA"/>
</dbReference>
<dbReference type="Proteomes" id="UP000332487">
    <property type="component" value="Unassembled WGS sequence"/>
</dbReference>